<dbReference type="RefSeq" id="WP_002464048.1">
    <property type="nucleotide sequence ID" value="NZ_AEUN01000421.1"/>
</dbReference>
<gene>
    <name evidence="5" type="ORF">SS7213T_07128</name>
</gene>
<dbReference type="SMART" id="SM00047">
    <property type="entry name" value="LYZ2"/>
    <property type="match status" value="1"/>
</dbReference>
<dbReference type="PANTHER" id="PTHR33308:SF9">
    <property type="entry name" value="PEPTIDOGLYCAN HYDROLASE FLGJ"/>
    <property type="match status" value="1"/>
</dbReference>
<dbReference type="Proteomes" id="UP000005413">
    <property type="component" value="Unassembled WGS sequence"/>
</dbReference>
<evidence type="ECO:0000256" key="3">
    <source>
        <dbReference type="SAM" id="Phobius"/>
    </source>
</evidence>
<keyword evidence="3" id="KW-0812">Transmembrane</keyword>
<dbReference type="GO" id="GO:0004040">
    <property type="term" value="F:amidase activity"/>
    <property type="evidence" value="ECO:0007669"/>
    <property type="project" value="InterPro"/>
</dbReference>
<evidence type="ECO:0000259" key="4">
    <source>
        <dbReference type="SMART" id="SM00047"/>
    </source>
</evidence>
<dbReference type="InterPro" id="IPR051056">
    <property type="entry name" value="Glycosyl_Hydrolase_73"/>
</dbReference>
<dbReference type="InterPro" id="IPR002901">
    <property type="entry name" value="MGlyc_endo_b_GlcNAc-like_dom"/>
</dbReference>
<sequence length="259" mass="29682">MAKKVKIKTSTIILLIIIAIFAILLVVNETKLFNNDINYTFAQALAKQSSNDVLQTKEQQGEFVEANKNDIKNAMMIGHKDNQLQYMDISEKVPLSEREINNMLKDKGILKNQGQAFLEAQDKYEVNAIYLISHALVETGNGRSELAKGIKDGNKHYYNFFGIGAFDSSAVHSGKSYAKEQQWTSPKKAILGGAKFIRNDYFNNKQITLYQMRWNPKEPAQHQYASDIHWASHIAEIMDKYYQQLGIKKDNIRKSYYKT</sequence>
<keyword evidence="2" id="KW-0378">Hydrolase</keyword>
<comment type="similarity">
    <text evidence="1">In the N-terminal section; belongs to the N-acetylmuramoyl-L-alanine amidase 2 family.</text>
</comment>
<dbReference type="Pfam" id="PF01832">
    <property type="entry name" value="Glucosaminidase"/>
    <property type="match status" value="1"/>
</dbReference>
<dbReference type="EMBL" id="AEUN01000421">
    <property type="protein sequence ID" value="EHJ07859.1"/>
    <property type="molecule type" value="Genomic_DNA"/>
</dbReference>
<dbReference type="AlphaFoldDB" id="G5JIX9"/>
<keyword evidence="3" id="KW-1133">Transmembrane helix</keyword>
<feature type="transmembrane region" description="Helical" evidence="3">
    <location>
        <begin position="12"/>
        <end position="28"/>
    </location>
</feature>
<evidence type="ECO:0000313" key="6">
    <source>
        <dbReference type="Proteomes" id="UP000005413"/>
    </source>
</evidence>
<dbReference type="PANTHER" id="PTHR33308">
    <property type="entry name" value="PEPTIDOGLYCAN HYDROLASE FLGJ"/>
    <property type="match status" value="1"/>
</dbReference>
<organism evidence="5 6">
    <name type="scientific">Staphylococcus simiae CCM 7213 = CCUG 51256</name>
    <dbReference type="NCBI Taxonomy" id="911238"/>
    <lineage>
        <taxon>Bacteria</taxon>
        <taxon>Bacillati</taxon>
        <taxon>Bacillota</taxon>
        <taxon>Bacilli</taxon>
        <taxon>Bacillales</taxon>
        <taxon>Staphylococcaceae</taxon>
        <taxon>Staphylococcus</taxon>
    </lineage>
</organism>
<keyword evidence="3" id="KW-0472">Membrane</keyword>
<proteinExistence type="inferred from homology"/>
<accession>G5JIX9</accession>
<feature type="domain" description="Mannosyl-glycoprotein endo-beta-N-acetylglucosamidase-like" evidence="4">
    <location>
        <begin position="102"/>
        <end position="249"/>
    </location>
</feature>
<dbReference type="Gene3D" id="1.10.530.10">
    <property type="match status" value="1"/>
</dbReference>
<evidence type="ECO:0000256" key="2">
    <source>
        <dbReference type="ARBA" id="ARBA00022801"/>
    </source>
</evidence>
<name>G5JIX9_9STAP</name>
<evidence type="ECO:0000313" key="5">
    <source>
        <dbReference type="EMBL" id="EHJ07859.1"/>
    </source>
</evidence>
<dbReference type="PATRIC" id="fig|911238.3.peg.1222"/>
<evidence type="ECO:0000256" key="1">
    <source>
        <dbReference type="ARBA" id="ARBA00006088"/>
    </source>
</evidence>
<protein>
    <submittedName>
        <fullName evidence="5">Putative N-acetylmuramoyl-L-alanine amidase</fullName>
    </submittedName>
</protein>
<reference evidence="5 6" key="1">
    <citation type="journal article" date="2012" name="BMC Genomics">
        <title>Comparative genomic analysis of the genus Staphylococcus including Staphylococcus aureus and its newly described sister species Staphylococcus simiae.</title>
        <authorList>
            <person name="Suzuki H."/>
            <person name="Lefebure T."/>
            <person name="Pavinski Bitar P."/>
            <person name="Stanhope M.J."/>
        </authorList>
    </citation>
    <scope>NUCLEOTIDE SEQUENCE [LARGE SCALE GENOMIC DNA]</scope>
    <source>
        <strain evidence="5 6">CCM 7213</strain>
    </source>
</reference>
<comment type="caution">
    <text evidence="5">The sequence shown here is derived from an EMBL/GenBank/DDBJ whole genome shotgun (WGS) entry which is preliminary data.</text>
</comment>
<dbReference type="OrthoDB" id="9816557at2"/>
<keyword evidence="6" id="KW-1185">Reference proteome</keyword>